<evidence type="ECO:0000256" key="1">
    <source>
        <dbReference type="SAM" id="MobiDB-lite"/>
    </source>
</evidence>
<proteinExistence type="predicted"/>
<gene>
    <name evidence="2" type="ORF">Vbra_9163</name>
</gene>
<keyword evidence="3" id="KW-1185">Reference proteome</keyword>
<dbReference type="Proteomes" id="UP000041254">
    <property type="component" value="Unassembled WGS sequence"/>
</dbReference>
<evidence type="ECO:0000313" key="3">
    <source>
        <dbReference type="Proteomes" id="UP000041254"/>
    </source>
</evidence>
<protein>
    <submittedName>
        <fullName evidence="2">Uncharacterized protein</fullName>
    </submittedName>
</protein>
<feature type="region of interest" description="Disordered" evidence="1">
    <location>
        <begin position="59"/>
        <end position="117"/>
    </location>
</feature>
<dbReference type="AlphaFoldDB" id="A0A0G4FFW5"/>
<sequence length="270" mass="29950">MRLYASAADPSGGKTAALLRNSFSSAQLLRYPVPSSWEYGSKVTCKTRAGFSKLVRGAGLRSEQPSDPNLPSIPSIATPGTRISLGRKRAGPTSREMKEGTLRPSQSTPALQGKSHEVGRPSIRIVNGVATPKPRMSMRSRASTHWRIHTEPLSEVCEFPPLDQTPFLKWCHSIYTNPAYIPTTNQLYGRYELNEVLSPPVAAGTSLSGFHVFQRMAEEPPVRISPPYLRIKTRFALSKGAIPLEEVRTTSLHSYWRQRSLDQLLLPDLK</sequence>
<name>A0A0G4FFW5_VITBC</name>
<organism evidence="2 3">
    <name type="scientific">Vitrella brassicaformis (strain CCMP3155)</name>
    <dbReference type="NCBI Taxonomy" id="1169540"/>
    <lineage>
        <taxon>Eukaryota</taxon>
        <taxon>Sar</taxon>
        <taxon>Alveolata</taxon>
        <taxon>Colpodellida</taxon>
        <taxon>Vitrellaceae</taxon>
        <taxon>Vitrella</taxon>
    </lineage>
</organism>
<dbReference type="VEuPathDB" id="CryptoDB:Vbra_9163"/>
<accession>A0A0G4FFW5</accession>
<evidence type="ECO:0000313" key="2">
    <source>
        <dbReference type="EMBL" id="CEM12081.1"/>
    </source>
</evidence>
<dbReference type="InParanoid" id="A0A0G4FFW5"/>
<reference evidence="2 3" key="1">
    <citation type="submission" date="2014-11" db="EMBL/GenBank/DDBJ databases">
        <authorList>
            <person name="Zhu J."/>
            <person name="Qi W."/>
            <person name="Song R."/>
        </authorList>
    </citation>
    <scope>NUCLEOTIDE SEQUENCE [LARGE SCALE GENOMIC DNA]</scope>
</reference>
<dbReference type="EMBL" id="CDMY01000432">
    <property type="protein sequence ID" value="CEM12081.1"/>
    <property type="molecule type" value="Genomic_DNA"/>
</dbReference>